<dbReference type="GO" id="GO:0016787">
    <property type="term" value="F:hydrolase activity"/>
    <property type="evidence" value="ECO:0007669"/>
    <property type="project" value="UniProtKB-KW"/>
</dbReference>
<evidence type="ECO:0000256" key="3">
    <source>
        <dbReference type="SAM" id="Phobius"/>
    </source>
</evidence>
<dbReference type="InterPro" id="IPR005754">
    <property type="entry name" value="Sortase"/>
</dbReference>
<feature type="region of interest" description="Disordered" evidence="2">
    <location>
        <begin position="63"/>
        <end position="89"/>
    </location>
</feature>
<dbReference type="Gene3D" id="2.40.260.10">
    <property type="entry name" value="Sortase"/>
    <property type="match status" value="1"/>
</dbReference>
<evidence type="ECO:0000256" key="1">
    <source>
        <dbReference type="ARBA" id="ARBA00022801"/>
    </source>
</evidence>
<organism evidence="4">
    <name type="scientific">freshwater metagenome</name>
    <dbReference type="NCBI Taxonomy" id="449393"/>
    <lineage>
        <taxon>unclassified sequences</taxon>
        <taxon>metagenomes</taxon>
        <taxon>ecological metagenomes</taxon>
    </lineage>
</organism>
<name>A0A6J6CYV7_9ZZZZ</name>
<feature type="compositionally biased region" description="Basic and acidic residues" evidence="2">
    <location>
        <begin position="74"/>
        <end position="84"/>
    </location>
</feature>
<proteinExistence type="predicted"/>
<gene>
    <name evidence="4" type="ORF">UFOPK1581_00452</name>
</gene>
<evidence type="ECO:0000256" key="2">
    <source>
        <dbReference type="SAM" id="MobiDB-lite"/>
    </source>
</evidence>
<dbReference type="Pfam" id="PF04203">
    <property type="entry name" value="Sortase"/>
    <property type="match status" value="1"/>
</dbReference>
<sequence length="258" mass="28906">MSYPTRRVLRRRTKLMKITGVTGEILITAGALMGLFLAWHLVWNDTIQGQSQKDSAVSFAQEWQRQDSTGLQREPSEEPAKASDEEPPVTAVANEGEAFALLYVPRFGEDYVRNIAEGVDVETVLNSNFLGVGRYSQSDQPGQMGNFALAAHRNAWGGSFSKINELRIGDHIYVEVPEGWHSYTFRNLEYVWASEVEVLNSFPRMEGENTSSRIITLTSCHPRFSVAERIIAYGVYEGWYPRSNGPPEEISKIVGRGA</sequence>
<keyword evidence="3" id="KW-0472">Membrane</keyword>
<dbReference type="InterPro" id="IPR053465">
    <property type="entry name" value="Sortase_Class_E"/>
</dbReference>
<accession>A0A6J6CYV7</accession>
<keyword evidence="3" id="KW-0812">Transmembrane</keyword>
<feature type="transmembrane region" description="Helical" evidence="3">
    <location>
        <begin position="21"/>
        <end position="43"/>
    </location>
</feature>
<reference evidence="4" key="1">
    <citation type="submission" date="2020-05" db="EMBL/GenBank/DDBJ databases">
        <authorList>
            <person name="Chiriac C."/>
            <person name="Salcher M."/>
            <person name="Ghai R."/>
            <person name="Kavagutti S V."/>
        </authorList>
    </citation>
    <scope>NUCLEOTIDE SEQUENCE</scope>
</reference>
<protein>
    <submittedName>
        <fullName evidence="4">Unannotated protein</fullName>
    </submittedName>
</protein>
<dbReference type="InterPro" id="IPR042003">
    <property type="entry name" value="Sortase_E"/>
</dbReference>
<keyword evidence="1" id="KW-0378">Hydrolase</keyword>
<dbReference type="EMBL" id="CAEZTB010000059">
    <property type="protein sequence ID" value="CAB4555589.1"/>
    <property type="molecule type" value="Genomic_DNA"/>
</dbReference>
<dbReference type="NCBIfam" id="NF033747">
    <property type="entry name" value="class_E_sortase"/>
    <property type="match status" value="1"/>
</dbReference>
<evidence type="ECO:0000313" key="4">
    <source>
        <dbReference type="EMBL" id="CAB4555589.1"/>
    </source>
</evidence>
<dbReference type="AlphaFoldDB" id="A0A6J6CYV7"/>
<dbReference type="SUPFAM" id="SSF63817">
    <property type="entry name" value="Sortase"/>
    <property type="match status" value="1"/>
</dbReference>
<keyword evidence="3" id="KW-1133">Transmembrane helix</keyword>
<dbReference type="InterPro" id="IPR023365">
    <property type="entry name" value="Sortase_dom-sf"/>
</dbReference>
<dbReference type="CDD" id="cd05830">
    <property type="entry name" value="Sortase_E"/>
    <property type="match status" value="1"/>
</dbReference>